<dbReference type="SUPFAM" id="SSF47413">
    <property type="entry name" value="lambda repressor-like DNA-binding domains"/>
    <property type="match status" value="1"/>
</dbReference>
<dbReference type="AlphaFoldDB" id="A0AAW9F593"/>
<feature type="domain" description="HTH cro/C1-type" evidence="1">
    <location>
        <begin position="35"/>
        <end position="90"/>
    </location>
</feature>
<evidence type="ECO:0000313" key="3">
    <source>
        <dbReference type="Proteomes" id="UP001277183"/>
    </source>
</evidence>
<dbReference type="GO" id="GO:0003677">
    <property type="term" value="F:DNA binding"/>
    <property type="evidence" value="ECO:0007669"/>
    <property type="project" value="InterPro"/>
</dbReference>
<dbReference type="Proteomes" id="UP001277183">
    <property type="component" value="Unassembled WGS sequence"/>
</dbReference>
<dbReference type="InterPro" id="IPR001387">
    <property type="entry name" value="Cro/C1-type_HTH"/>
</dbReference>
<dbReference type="Pfam" id="PF13443">
    <property type="entry name" value="HTH_26"/>
    <property type="match status" value="1"/>
</dbReference>
<gene>
    <name evidence="2" type="ORF">SJS77_15405</name>
</gene>
<sequence length="101" mass="11634">MVLLFCQRTFAVIFEIYFFRGFMIRFRLKELIAEKEFREQRKITLIEVAEKTGVNRTSLSKMQNPANRHSTTTAAVDALCNYFGCSVGELMVHVPDPQDPA</sequence>
<dbReference type="PROSITE" id="PS50943">
    <property type="entry name" value="HTH_CROC1"/>
    <property type="match status" value="1"/>
</dbReference>
<organism evidence="2 3">
    <name type="scientific">Aeromonas caviae</name>
    <name type="common">Aeromonas punctata</name>
    <dbReference type="NCBI Taxonomy" id="648"/>
    <lineage>
        <taxon>Bacteria</taxon>
        <taxon>Pseudomonadati</taxon>
        <taxon>Pseudomonadota</taxon>
        <taxon>Gammaproteobacteria</taxon>
        <taxon>Aeromonadales</taxon>
        <taxon>Aeromonadaceae</taxon>
        <taxon>Aeromonas</taxon>
    </lineage>
</organism>
<dbReference type="InterPro" id="IPR010982">
    <property type="entry name" value="Lambda_DNA-bd_dom_sf"/>
</dbReference>
<reference evidence="2" key="1">
    <citation type="submission" date="2023-11" db="EMBL/GenBank/DDBJ databases">
        <title>WGS of Aeromonas in Northern Israel.</title>
        <authorList>
            <person name="Hershko Y."/>
        </authorList>
    </citation>
    <scope>NUCLEOTIDE SEQUENCE</scope>
    <source>
        <strain evidence="2">77416</strain>
    </source>
</reference>
<name>A0AAW9F593_AERCA</name>
<dbReference type="RefSeq" id="WP_223915692.1">
    <property type="nucleotide sequence ID" value="NZ_BPNB01000016.1"/>
</dbReference>
<evidence type="ECO:0000259" key="1">
    <source>
        <dbReference type="PROSITE" id="PS50943"/>
    </source>
</evidence>
<dbReference type="Gene3D" id="1.10.260.40">
    <property type="entry name" value="lambda repressor-like DNA-binding domains"/>
    <property type="match status" value="1"/>
</dbReference>
<dbReference type="SMART" id="SM00530">
    <property type="entry name" value="HTH_XRE"/>
    <property type="match status" value="1"/>
</dbReference>
<protein>
    <submittedName>
        <fullName evidence="2">Helix-turn-helix transcriptional regulator</fullName>
    </submittedName>
</protein>
<dbReference type="CDD" id="cd00093">
    <property type="entry name" value="HTH_XRE"/>
    <property type="match status" value="1"/>
</dbReference>
<dbReference type="EMBL" id="JAWZVU010000100">
    <property type="protein sequence ID" value="MDX7721837.1"/>
    <property type="molecule type" value="Genomic_DNA"/>
</dbReference>
<comment type="caution">
    <text evidence="2">The sequence shown here is derived from an EMBL/GenBank/DDBJ whole genome shotgun (WGS) entry which is preliminary data.</text>
</comment>
<evidence type="ECO:0000313" key="2">
    <source>
        <dbReference type="EMBL" id="MDX7721837.1"/>
    </source>
</evidence>
<proteinExistence type="predicted"/>
<accession>A0AAW9F593</accession>